<sequence>MVAPVRTALRTLHGTHSYGWVLGITALVIMLGIALPDGQVSRLALCVLAAANLVVATVIAQARPAALRGALVLSALAIAAAVVAMVTEGDVSAVVSLIAVALVVLATPLIMLKGMGRALREQGVTAQVVLGALTFFLLIGLFAVQVYGVIAHADSGPLFNGDHGDGTVGDRMYFAFITQATVGYGDFTPAGGAGRAVAVGQAIVGQFYLVTVLALLVSNLGRKPGATRGPTEG</sequence>
<dbReference type="Pfam" id="PF07885">
    <property type="entry name" value="Ion_trans_2"/>
    <property type="match status" value="1"/>
</dbReference>
<evidence type="ECO:0000259" key="2">
    <source>
        <dbReference type="Pfam" id="PF07885"/>
    </source>
</evidence>
<keyword evidence="1" id="KW-1133">Transmembrane helix</keyword>
<gene>
    <name evidence="3" type="ORF">UFOPK3674_01012</name>
</gene>
<evidence type="ECO:0000256" key="1">
    <source>
        <dbReference type="SAM" id="Phobius"/>
    </source>
</evidence>
<proteinExistence type="predicted"/>
<feature type="transmembrane region" description="Helical" evidence="1">
    <location>
        <begin position="93"/>
        <end position="112"/>
    </location>
</feature>
<evidence type="ECO:0000313" key="3">
    <source>
        <dbReference type="EMBL" id="CAB4928563.1"/>
    </source>
</evidence>
<feature type="transmembrane region" description="Helical" evidence="1">
    <location>
        <begin position="18"/>
        <end position="35"/>
    </location>
</feature>
<keyword evidence="1" id="KW-0812">Transmembrane</keyword>
<accession>A0A6J7IBS3</accession>
<name>A0A6J7IBS3_9ZZZZ</name>
<dbReference type="SUPFAM" id="SSF81324">
    <property type="entry name" value="Voltage-gated potassium channels"/>
    <property type="match status" value="1"/>
</dbReference>
<dbReference type="Gene3D" id="1.10.287.70">
    <property type="match status" value="1"/>
</dbReference>
<feature type="domain" description="Potassium channel" evidence="2">
    <location>
        <begin position="141"/>
        <end position="218"/>
    </location>
</feature>
<feature type="transmembrane region" description="Helical" evidence="1">
    <location>
        <begin position="41"/>
        <end position="60"/>
    </location>
</feature>
<dbReference type="EMBL" id="CAFBMX010000004">
    <property type="protein sequence ID" value="CAB4928563.1"/>
    <property type="molecule type" value="Genomic_DNA"/>
</dbReference>
<dbReference type="InterPro" id="IPR013099">
    <property type="entry name" value="K_chnl_dom"/>
</dbReference>
<feature type="transmembrane region" description="Helical" evidence="1">
    <location>
        <begin position="124"/>
        <end position="150"/>
    </location>
</feature>
<feature type="transmembrane region" description="Helical" evidence="1">
    <location>
        <begin position="67"/>
        <end position="87"/>
    </location>
</feature>
<dbReference type="AlphaFoldDB" id="A0A6J7IBS3"/>
<organism evidence="3">
    <name type="scientific">freshwater metagenome</name>
    <dbReference type="NCBI Taxonomy" id="449393"/>
    <lineage>
        <taxon>unclassified sequences</taxon>
        <taxon>metagenomes</taxon>
        <taxon>ecological metagenomes</taxon>
    </lineage>
</organism>
<protein>
    <submittedName>
        <fullName evidence="3">Unannotated protein</fullName>
    </submittedName>
</protein>
<keyword evidence="1" id="KW-0472">Membrane</keyword>
<reference evidence="3" key="1">
    <citation type="submission" date="2020-05" db="EMBL/GenBank/DDBJ databases">
        <authorList>
            <person name="Chiriac C."/>
            <person name="Salcher M."/>
            <person name="Ghai R."/>
            <person name="Kavagutti S V."/>
        </authorList>
    </citation>
    <scope>NUCLEOTIDE SEQUENCE</scope>
</reference>
<feature type="transmembrane region" description="Helical" evidence="1">
    <location>
        <begin position="196"/>
        <end position="218"/>
    </location>
</feature>